<organism evidence="2 3">
    <name type="scientific">Thermanaeromonas toyohensis ToBE</name>
    <dbReference type="NCBI Taxonomy" id="698762"/>
    <lineage>
        <taxon>Bacteria</taxon>
        <taxon>Bacillati</taxon>
        <taxon>Bacillota</taxon>
        <taxon>Clostridia</taxon>
        <taxon>Neomoorellales</taxon>
        <taxon>Neomoorellaceae</taxon>
        <taxon>Thermanaeromonas</taxon>
    </lineage>
</organism>
<dbReference type="EMBL" id="LT838272">
    <property type="protein sequence ID" value="SMB96872.1"/>
    <property type="molecule type" value="Genomic_DNA"/>
</dbReference>
<gene>
    <name evidence="2" type="ORF">SAMN00808754_1698</name>
</gene>
<dbReference type="Pfam" id="PF06941">
    <property type="entry name" value="NT5C"/>
    <property type="match status" value="1"/>
</dbReference>
<accession>A0A1W1VU27</accession>
<dbReference type="InterPro" id="IPR010708">
    <property type="entry name" value="5'(3')-deoxyribonucleotidase"/>
</dbReference>
<dbReference type="STRING" id="698762.SAMN00808754_1698"/>
<dbReference type="OrthoDB" id="573782at2"/>
<dbReference type="AlphaFoldDB" id="A0A1W1VU27"/>
<dbReference type="Proteomes" id="UP000192569">
    <property type="component" value="Chromosome I"/>
</dbReference>
<proteinExistence type="inferred from homology"/>
<sequence>MRVGVDLCNTVADVNACIKAALGLPEGYTFREYSMRAVGVRDKVGWFRKHPEVFVEALPLPGAVETLEKLAACGVEIWYVTSRPVWAREITRDWLKKWSFPKGELIMEADKARVYENLGLDLFFEDAPGEIERLERAGARVVAVAQPYNRGAFRWDDTGRGGDLLGVLLHCAGMLSGVPQAVLLPVR</sequence>
<dbReference type="InterPro" id="IPR036412">
    <property type="entry name" value="HAD-like_sf"/>
</dbReference>
<dbReference type="Gene3D" id="3.40.50.1000">
    <property type="entry name" value="HAD superfamily/HAD-like"/>
    <property type="match status" value="1"/>
</dbReference>
<dbReference type="RefSeq" id="WP_084665308.1">
    <property type="nucleotide sequence ID" value="NZ_LT838272.1"/>
</dbReference>
<dbReference type="GO" id="GO:0009264">
    <property type="term" value="P:deoxyribonucleotide catabolic process"/>
    <property type="evidence" value="ECO:0007669"/>
    <property type="project" value="InterPro"/>
</dbReference>
<evidence type="ECO:0000313" key="3">
    <source>
        <dbReference type="Proteomes" id="UP000192569"/>
    </source>
</evidence>
<keyword evidence="3" id="KW-1185">Reference proteome</keyword>
<dbReference type="InterPro" id="IPR023214">
    <property type="entry name" value="HAD_sf"/>
</dbReference>
<evidence type="ECO:0000256" key="1">
    <source>
        <dbReference type="ARBA" id="ARBA00009589"/>
    </source>
</evidence>
<name>A0A1W1VU27_9FIRM</name>
<dbReference type="GO" id="GO:0008253">
    <property type="term" value="F:5'-nucleotidase activity"/>
    <property type="evidence" value="ECO:0007669"/>
    <property type="project" value="InterPro"/>
</dbReference>
<dbReference type="SUPFAM" id="SSF56784">
    <property type="entry name" value="HAD-like"/>
    <property type="match status" value="1"/>
</dbReference>
<protein>
    <submittedName>
        <fullName evidence="2">5' nucleotidase, deoxy (Pyrimidine), type C protein (NT5C)</fullName>
    </submittedName>
</protein>
<evidence type="ECO:0000313" key="2">
    <source>
        <dbReference type="EMBL" id="SMB96872.1"/>
    </source>
</evidence>
<reference evidence="2 3" key="1">
    <citation type="submission" date="2017-04" db="EMBL/GenBank/DDBJ databases">
        <authorList>
            <person name="Afonso C.L."/>
            <person name="Miller P.J."/>
            <person name="Scott M.A."/>
            <person name="Spackman E."/>
            <person name="Goraichik I."/>
            <person name="Dimitrov K.M."/>
            <person name="Suarez D.L."/>
            <person name="Swayne D.E."/>
        </authorList>
    </citation>
    <scope>NUCLEOTIDE SEQUENCE [LARGE SCALE GENOMIC DNA]</scope>
    <source>
        <strain evidence="2 3">ToBE</strain>
    </source>
</reference>
<comment type="similarity">
    <text evidence="1">Belongs to the 5'(3')-deoxyribonucleotidase family.</text>
</comment>